<evidence type="ECO:0000313" key="3">
    <source>
        <dbReference type="Proteomes" id="UP000242133"/>
    </source>
</evidence>
<dbReference type="AlphaFoldDB" id="A0A2P8EIU5"/>
<evidence type="ECO:0000259" key="1">
    <source>
        <dbReference type="Pfam" id="PF08878"/>
    </source>
</evidence>
<keyword evidence="3" id="KW-1185">Reference proteome</keyword>
<organism evidence="2 3">
    <name type="scientific">Marinobacterium halophilum</name>
    <dbReference type="NCBI Taxonomy" id="267374"/>
    <lineage>
        <taxon>Bacteria</taxon>
        <taxon>Pseudomonadati</taxon>
        <taxon>Pseudomonadota</taxon>
        <taxon>Gammaproteobacteria</taxon>
        <taxon>Oceanospirillales</taxon>
        <taxon>Oceanospirillaceae</taxon>
        <taxon>Marinobacterium</taxon>
    </lineage>
</organism>
<sequence>MSDSKETFSLEKIETALKAVARGEIKPLSGCIQSIPIESGESSSGIVECHFLKVDRTGRPKLPELIDITFDRIIDFTMPRRKLDAAMKQLVEERSSAGFQRLSREARSLFTKLSKTGEGGELLLFVLAEYYLKYPQVVPKMSLKTDSNMHVHGADGTFLSVRNESLSIFWGESKVYSEFSGAISDCIESLAEILKYSQETKRDIELIRDNIDFNDPELVTAILEYFNPESEKYDYLEPCGLCLVAFDYDKFQEENIDNEKLKVAIKAKAPSWIKSLSHRISKHELESYHIHVFLVPITSADDFRSIFLAQLGGNDVT</sequence>
<reference evidence="2 3" key="1">
    <citation type="submission" date="2018-03" db="EMBL/GenBank/DDBJ databases">
        <title>Genomic Encyclopedia of Archaeal and Bacterial Type Strains, Phase II (KMG-II): from individual species to whole genera.</title>
        <authorList>
            <person name="Goeker M."/>
        </authorList>
    </citation>
    <scope>NUCLEOTIDE SEQUENCE [LARGE SCALE GENOMIC DNA]</scope>
    <source>
        <strain evidence="2 3">DSM 17586</strain>
    </source>
</reference>
<accession>A0A2P8EIU5</accession>
<comment type="caution">
    <text evidence="2">The sequence shown here is derived from an EMBL/GenBank/DDBJ whole genome shotgun (WGS) entry which is preliminary data.</text>
</comment>
<dbReference type="EMBL" id="PYGI01000032">
    <property type="protein sequence ID" value="PSL09396.1"/>
    <property type="molecule type" value="Genomic_DNA"/>
</dbReference>
<dbReference type="InterPro" id="IPR014976">
    <property type="entry name" value="AbpA_HamA_C"/>
</dbReference>
<dbReference type="OrthoDB" id="4964195at2"/>
<dbReference type="Pfam" id="PF08878">
    <property type="entry name" value="HamA"/>
    <property type="match status" value="1"/>
</dbReference>
<feature type="domain" description="Anti-bacteriophage protein A/HamA C-terminal" evidence="1">
    <location>
        <begin position="43"/>
        <end position="308"/>
    </location>
</feature>
<dbReference type="RefSeq" id="WP_106593290.1">
    <property type="nucleotide sequence ID" value="NZ_PYGI01000032.1"/>
</dbReference>
<dbReference type="Proteomes" id="UP000242133">
    <property type="component" value="Unassembled WGS sequence"/>
</dbReference>
<evidence type="ECO:0000313" key="2">
    <source>
        <dbReference type="EMBL" id="PSL09396.1"/>
    </source>
</evidence>
<name>A0A2P8EIU5_9GAMM</name>
<gene>
    <name evidence="2" type="ORF">CLV44_13220</name>
</gene>
<proteinExistence type="predicted"/>
<protein>
    <submittedName>
        <fullName evidence="2">Uncharacterized protein DUF1837</fullName>
    </submittedName>
</protein>